<keyword evidence="2" id="KW-0812">Transmembrane</keyword>
<keyword evidence="2" id="KW-0472">Membrane</keyword>
<reference evidence="3 4" key="1">
    <citation type="submission" date="2019-03" db="EMBL/GenBank/DDBJ databases">
        <title>Paraburkholderia sp. 4M-K11, isolated from subtropical forest soil.</title>
        <authorList>
            <person name="Gao Z.-H."/>
            <person name="Qiu L.-H."/>
        </authorList>
    </citation>
    <scope>NUCLEOTIDE SEQUENCE [LARGE SCALE GENOMIC DNA]</scope>
    <source>
        <strain evidence="3 4">4M-K11</strain>
    </source>
</reference>
<sequence>MNSTSGQFARARPLLRARFLQWARGPTFGRDIVLVLAFKLVLLMALKYAFFNHPQAENMTMPPAAVAQALLSVPVPPEASPPGASPPGANPPQGDPHHAN</sequence>
<feature type="transmembrane region" description="Helical" evidence="2">
    <location>
        <begin position="32"/>
        <end position="51"/>
    </location>
</feature>
<feature type="compositionally biased region" description="Pro residues" evidence="1">
    <location>
        <begin position="75"/>
        <end position="94"/>
    </location>
</feature>
<gene>
    <name evidence="3" type="ORF">EYW47_17565</name>
</gene>
<organism evidence="3 4">
    <name type="scientific">Paraburkholderia silviterrae</name>
    <dbReference type="NCBI Taxonomy" id="2528715"/>
    <lineage>
        <taxon>Bacteria</taxon>
        <taxon>Pseudomonadati</taxon>
        <taxon>Pseudomonadota</taxon>
        <taxon>Betaproteobacteria</taxon>
        <taxon>Burkholderiales</taxon>
        <taxon>Burkholderiaceae</taxon>
        <taxon>Paraburkholderia</taxon>
    </lineage>
</organism>
<dbReference type="InterPro" id="IPR054636">
    <property type="entry name" value="CydP"/>
</dbReference>
<proteinExistence type="predicted"/>
<evidence type="ECO:0000256" key="2">
    <source>
        <dbReference type="SAM" id="Phobius"/>
    </source>
</evidence>
<keyword evidence="4" id="KW-1185">Reference proteome</keyword>
<dbReference type="Proteomes" id="UP000295722">
    <property type="component" value="Unassembled WGS sequence"/>
</dbReference>
<feature type="region of interest" description="Disordered" evidence="1">
    <location>
        <begin position="75"/>
        <end position="100"/>
    </location>
</feature>
<evidence type="ECO:0000313" key="3">
    <source>
        <dbReference type="EMBL" id="TDG22286.1"/>
    </source>
</evidence>
<evidence type="ECO:0000256" key="1">
    <source>
        <dbReference type="SAM" id="MobiDB-lite"/>
    </source>
</evidence>
<accession>A0A4R5M8J6</accession>
<keyword evidence="2" id="KW-1133">Transmembrane helix</keyword>
<name>A0A4R5M8J6_9BURK</name>
<dbReference type="OrthoDB" id="9101846at2"/>
<comment type="caution">
    <text evidence="3">The sequence shown here is derived from an EMBL/GenBank/DDBJ whole genome shotgun (WGS) entry which is preliminary data.</text>
</comment>
<dbReference type="RefSeq" id="WP_133196117.1">
    <property type="nucleotide sequence ID" value="NZ_JBHUCW010000018.1"/>
</dbReference>
<protein>
    <submittedName>
        <fullName evidence="3">Uncharacterized protein</fullName>
    </submittedName>
</protein>
<dbReference type="AlphaFoldDB" id="A0A4R5M8J6"/>
<evidence type="ECO:0000313" key="4">
    <source>
        <dbReference type="Proteomes" id="UP000295722"/>
    </source>
</evidence>
<dbReference type="EMBL" id="SMRP01000008">
    <property type="protein sequence ID" value="TDG22286.1"/>
    <property type="molecule type" value="Genomic_DNA"/>
</dbReference>
<dbReference type="NCBIfam" id="NF045611">
    <property type="entry name" value="small_CydP"/>
    <property type="match status" value="1"/>
</dbReference>